<proteinExistence type="predicted"/>
<dbReference type="AlphaFoldDB" id="A0A382GTL0"/>
<feature type="non-terminal residue" evidence="1">
    <location>
        <position position="86"/>
    </location>
</feature>
<gene>
    <name evidence="1" type="ORF">METZ01_LOCUS231294</name>
</gene>
<dbReference type="EMBL" id="UINC01057377">
    <property type="protein sequence ID" value="SVB78440.1"/>
    <property type="molecule type" value="Genomic_DNA"/>
</dbReference>
<organism evidence="1">
    <name type="scientific">marine metagenome</name>
    <dbReference type="NCBI Taxonomy" id="408172"/>
    <lineage>
        <taxon>unclassified sequences</taxon>
        <taxon>metagenomes</taxon>
        <taxon>ecological metagenomes</taxon>
    </lineage>
</organism>
<accession>A0A382GTL0</accession>
<name>A0A382GTL0_9ZZZZ</name>
<evidence type="ECO:0000313" key="1">
    <source>
        <dbReference type="EMBL" id="SVB78440.1"/>
    </source>
</evidence>
<sequence>MMIIYIYLSRIFSLATLITLLASLLMPSASISDTSDVPILQPGAPGNATRQIDAETAVAIANSSYTVADVDFMQDMIIHHHQALLM</sequence>
<reference evidence="1" key="1">
    <citation type="submission" date="2018-05" db="EMBL/GenBank/DDBJ databases">
        <authorList>
            <person name="Lanie J.A."/>
            <person name="Ng W.-L."/>
            <person name="Kazmierczak K.M."/>
            <person name="Andrzejewski T.M."/>
            <person name="Davidsen T.M."/>
            <person name="Wayne K.J."/>
            <person name="Tettelin H."/>
            <person name="Glass J.I."/>
            <person name="Rusch D."/>
            <person name="Podicherti R."/>
            <person name="Tsui H.-C.T."/>
            <person name="Winkler M.E."/>
        </authorList>
    </citation>
    <scope>NUCLEOTIDE SEQUENCE</scope>
</reference>
<protein>
    <recommendedName>
        <fullName evidence="2">DUF305 domain-containing protein</fullName>
    </recommendedName>
</protein>
<evidence type="ECO:0008006" key="2">
    <source>
        <dbReference type="Google" id="ProtNLM"/>
    </source>
</evidence>